<feature type="transmembrane region" description="Helical" evidence="6">
    <location>
        <begin position="7"/>
        <end position="26"/>
    </location>
</feature>
<sequence>MFGIVGGSGAVVNMVVVFLVSKFFLYTGGPAYDDALLNIAGTRFNIRGYHLFQTIAFLVANIWNYQLNRTWTFGKLEKRSWLRGFFPFLATGIVAFLVQISVATALINHTSVFALPEILDDTSGLRSRLYWGTALSILIAMPVNFIINKLWAFRAKKPTQIVAQSEPV</sequence>
<reference evidence="8 9" key="1">
    <citation type="submission" date="2015-05" db="EMBL/GenBank/DDBJ databases">
        <title>Complete genome sequence of Corynebacterium epidermidicanis DSM 45586, isolated from the skin of a dog suffering from pruritus.</title>
        <authorList>
            <person name="Ruckert C."/>
            <person name="Albersmeier A."/>
            <person name="Winkler A."/>
            <person name="Tauch A."/>
        </authorList>
    </citation>
    <scope>NUCLEOTIDE SEQUENCE [LARGE SCALE GENOMIC DNA]</scope>
    <source>
        <strain evidence="8 9">DSM 45586</strain>
    </source>
</reference>
<keyword evidence="9" id="KW-1185">Reference proteome</keyword>
<accession>A0A0G3GNK4</accession>
<dbReference type="InterPro" id="IPR007267">
    <property type="entry name" value="GtrA_DPMS_TM"/>
</dbReference>
<organism evidence="8 9">
    <name type="scientific">Corynebacterium epidermidicanis</name>
    <dbReference type="NCBI Taxonomy" id="1050174"/>
    <lineage>
        <taxon>Bacteria</taxon>
        <taxon>Bacillati</taxon>
        <taxon>Actinomycetota</taxon>
        <taxon>Actinomycetes</taxon>
        <taxon>Mycobacteriales</taxon>
        <taxon>Corynebacteriaceae</taxon>
        <taxon>Corynebacterium</taxon>
    </lineage>
</organism>
<evidence type="ECO:0000256" key="1">
    <source>
        <dbReference type="ARBA" id="ARBA00004141"/>
    </source>
</evidence>
<dbReference type="PANTHER" id="PTHR38459">
    <property type="entry name" value="PROPHAGE BACTOPRENOL-LINKED GLUCOSE TRANSLOCASE HOMOLOG"/>
    <property type="match status" value="1"/>
</dbReference>
<dbReference type="PATRIC" id="fig|1050174.4.peg.952"/>
<evidence type="ECO:0000256" key="6">
    <source>
        <dbReference type="SAM" id="Phobius"/>
    </source>
</evidence>
<dbReference type="OrthoDB" id="9807815at2"/>
<feature type="transmembrane region" description="Helical" evidence="6">
    <location>
        <begin position="85"/>
        <end position="109"/>
    </location>
</feature>
<comment type="subcellular location">
    <subcellularLocation>
        <location evidence="1">Membrane</location>
        <topology evidence="1">Multi-pass membrane protein</topology>
    </subcellularLocation>
</comment>
<dbReference type="Pfam" id="PF04138">
    <property type="entry name" value="GtrA_DPMS_TM"/>
    <property type="match status" value="1"/>
</dbReference>
<comment type="similarity">
    <text evidence="2">Belongs to the GtrA family.</text>
</comment>
<dbReference type="GO" id="GO:0000271">
    <property type="term" value="P:polysaccharide biosynthetic process"/>
    <property type="evidence" value="ECO:0007669"/>
    <property type="project" value="InterPro"/>
</dbReference>
<keyword evidence="5 6" id="KW-0472">Membrane</keyword>
<protein>
    <submittedName>
        <fullName evidence="8">Putative membrane protein</fullName>
    </submittedName>
</protein>
<evidence type="ECO:0000313" key="8">
    <source>
        <dbReference type="EMBL" id="AKK02811.1"/>
    </source>
</evidence>
<keyword evidence="3 6" id="KW-0812">Transmembrane</keyword>
<feature type="transmembrane region" description="Helical" evidence="6">
    <location>
        <begin position="129"/>
        <end position="147"/>
    </location>
</feature>
<keyword evidence="4 6" id="KW-1133">Transmembrane helix</keyword>
<evidence type="ECO:0000313" key="9">
    <source>
        <dbReference type="Proteomes" id="UP000035368"/>
    </source>
</evidence>
<feature type="transmembrane region" description="Helical" evidence="6">
    <location>
        <begin position="46"/>
        <end position="64"/>
    </location>
</feature>
<dbReference type="STRING" id="1050174.CEPID_04705"/>
<dbReference type="RefSeq" id="WP_047239940.1">
    <property type="nucleotide sequence ID" value="NZ_CP011541.1"/>
</dbReference>
<feature type="domain" description="GtrA/DPMS transmembrane" evidence="7">
    <location>
        <begin position="2"/>
        <end position="113"/>
    </location>
</feature>
<evidence type="ECO:0000256" key="3">
    <source>
        <dbReference type="ARBA" id="ARBA00022692"/>
    </source>
</evidence>
<evidence type="ECO:0000256" key="2">
    <source>
        <dbReference type="ARBA" id="ARBA00009399"/>
    </source>
</evidence>
<dbReference type="AlphaFoldDB" id="A0A0G3GNK4"/>
<evidence type="ECO:0000259" key="7">
    <source>
        <dbReference type="Pfam" id="PF04138"/>
    </source>
</evidence>
<dbReference type="PANTHER" id="PTHR38459:SF1">
    <property type="entry name" value="PROPHAGE BACTOPRENOL-LINKED GLUCOSE TRANSLOCASE HOMOLOG"/>
    <property type="match status" value="1"/>
</dbReference>
<dbReference type="GO" id="GO:0005886">
    <property type="term" value="C:plasma membrane"/>
    <property type="evidence" value="ECO:0007669"/>
    <property type="project" value="TreeGrafter"/>
</dbReference>
<name>A0A0G3GNK4_9CORY</name>
<proteinExistence type="inferred from homology"/>
<dbReference type="KEGG" id="cei:CEPID_04705"/>
<dbReference type="Proteomes" id="UP000035368">
    <property type="component" value="Chromosome"/>
</dbReference>
<dbReference type="InterPro" id="IPR051401">
    <property type="entry name" value="GtrA_CellWall_Glycosyl"/>
</dbReference>
<gene>
    <name evidence="8" type="ORF">CEPID_04705</name>
</gene>
<dbReference type="EMBL" id="CP011541">
    <property type="protein sequence ID" value="AKK02811.1"/>
    <property type="molecule type" value="Genomic_DNA"/>
</dbReference>
<evidence type="ECO:0000256" key="4">
    <source>
        <dbReference type="ARBA" id="ARBA00022989"/>
    </source>
</evidence>
<evidence type="ECO:0000256" key="5">
    <source>
        <dbReference type="ARBA" id="ARBA00023136"/>
    </source>
</evidence>